<organism evidence="2 3">
    <name type="scientific">Rhinolophus ferrumequinum</name>
    <name type="common">Greater horseshoe bat</name>
    <dbReference type="NCBI Taxonomy" id="59479"/>
    <lineage>
        <taxon>Eukaryota</taxon>
        <taxon>Metazoa</taxon>
        <taxon>Chordata</taxon>
        <taxon>Craniata</taxon>
        <taxon>Vertebrata</taxon>
        <taxon>Euteleostomi</taxon>
        <taxon>Mammalia</taxon>
        <taxon>Eutheria</taxon>
        <taxon>Laurasiatheria</taxon>
        <taxon>Chiroptera</taxon>
        <taxon>Yinpterochiroptera</taxon>
        <taxon>Rhinolophoidea</taxon>
        <taxon>Rhinolophidae</taxon>
        <taxon>Rhinolophinae</taxon>
        <taxon>Rhinolophus</taxon>
    </lineage>
</organism>
<name>A0A7J7R219_RHIFE</name>
<comment type="caution">
    <text evidence="2">The sequence shown here is derived from an EMBL/GenBank/DDBJ whole genome shotgun (WGS) entry which is preliminary data.</text>
</comment>
<accession>A0A7J7R219</accession>
<proteinExistence type="predicted"/>
<feature type="region of interest" description="Disordered" evidence="1">
    <location>
        <begin position="22"/>
        <end position="52"/>
    </location>
</feature>
<dbReference type="EMBL" id="JACAGC010000033">
    <property type="protein sequence ID" value="KAF6270221.1"/>
    <property type="molecule type" value="Genomic_DNA"/>
</dbReference>
<evidence type="ECO:0000313" key="3">
    <source>
        <dbReference type="Proteomes" id="UP000585614"/>
    </source>
</evidence>
<evidence type="ECO:0000256" key="1">
    <source>
        <dbReference type="SAM" id="MobiDB-lite"/>
    </source>
</evidence>
<gene>
    <name evidence="2" type="ORF">mRhiFer1_009680</name>
</gene>
<protein>
    <submittedName>
        <fullName evidence="2">Uncharacterized protein</fullName>
    </submittedName>
</protein>
<sequence length="184" mass="20147">MYQVWLRARHCPRPLNVSVSRTDGHCPMEPARGRERRRRGQDVRVNGPRSGKEGLAGSTALWGRFFCKQGDQQPLSTLVVGIHVLGPLSQSTAIGQLSSTEMYSLTILETGSPHARCRQGRAPSEAEETLVPGLSRFGRPQGCWLTDLFTVSFGNSRVNRGSYGTTHHTHVSAMVPVALGFHGL</sequence>
<dbReference type="Proteomes" id="UP000585614">
    <property type="component" value="Unassembled WGS sequence"/>
</dbReference>
<evidence type="ECO:0000313" key="2">
    <source>
        <dbReference type="EMBL" id="KAF6270221.1"/>
    </source>
</evidence>
<reference evidence="2 3" key="1">
    <citation type="journal article" date="2020" name="Nature">
        <title>Six reference-quality genomes reveal evolution of bat adaptations.</title>
        <authorList>
            <person name="Jebb D."/>
            <person name="Huang Z."/>
            <person name="Pippel M."/>
            <person name="Hughes G.M."/>
            <person name="Lavrichenko K."/>
            <person name="Devanna P."/>
            <person name="Winkler S."/>
            <person name="Jermiin L.S."/>
            <person name="Skirmuntt E.C."/>
            <person name="Katzourakis A."/>
            <person name="Burkitt-Gray L."/>
            <person name="Ray D.A."/>
            <person name="Sullivan K.A.M."/>
            <person name="Roscito J.G."/>
            <person name="Kirilenko B.M."/>
            <person name="Davalos L.M."/>
            <person name="Corthals A.P."/>
            <person name="Power M.L."/>
            <person name="Jones G."/>
            <person name="Ransome R.D."/>
            <person name="Dechmann D.K.N."/>
            <person name="Locatelli A.G."/>
            <person name="Puechmaille S.J."/>
            <person name="Fedrigo O."/>
            <person name="Jarvis E.D."/>
            <person name="Hiller M."/>
            <person name="Vernes S.C."/>
            <person name="Myers E.W."/>
            <person name="Teeling E.C."/>
        </authorList>
    </citation>
    <scope>NUCLEOTIDE SEQUENCE [LARGE SCALE GENOMIC DNA]</scope>
    <source>
        <strain evidence="2">MRhiFer1</strain>
        <tissue evidence="2">Lung</tissue>
    </source>
</reference>
<dbReference type="AlphaFoldDB" id="A0A7J7R219"/>